<dbReference type="InterPro" id="IPR036770">
    <property type="entry name" value="Ankyrin_rpt-contain_sf"/>
</dbReference>
<evidence type="ECO:0000256" key="3">
    <source>
        <dbReference type="PROSITE-ProRule" id="PRU00023"/>
    </source>
</evidence>
<accession>A0A9P1FUZ9</accession>
<feature type="repeat" description="ANK" evidence="3">
    <location>
        <begin position="572"/>
        <end position="598"/>
    </location>
</feature>
<dbReference type="Proteomes" id="UP001152797">
    <property type="component" value="Unassembled WGS sequence"/>
</dbReference>
<evidence type="ECO:0000313" key="5">
    <source>
        <dbReference type="EMBL" id="CAL4777886.1"/>
    </source>
</evidence>
<feature type="repeat" description="ANK" evidence="3">
    <location>
        <begin position="440"/>
        <end position="472"/>
    </location>
</feature>
<evidence type="ECO:0000313" key="6">
    <source>
        <dbReference type="Proteomes" id="UP001152797"/>
    </source>
</evidence>
<evidence type="ECO:0000313" key="4">
    <source>
        <dbReference type="EMBL" id="CAI3990574.1"/>
    </source>
</evidence>
<dbReference type="PROSITE" id="PS50297">
    <property type="entry name" value="ANK_REP_REGION"/>
    <property type="match status" value="7"/>
</dbReference>
<dbReference type="EMBL" id="CAMXCT030001491">
    <property type="protein sequence ID" value="CAL4777886.1"/>
    <property type="molecule type" value="Genomic_DNA"/>
</dbReference>
<dbReference type="InterPro" id="IPR002110">
    <property type="entry name" value="Ankyrin_rpt"/>
</dbReference>
<feature type="repeat" description="ANK" evidence="3">
    <location>
        <begin position="539"/>
        <end position="571"/>
    </location>
</feature>
<organism evidence="4">
    <name type="scientific">Cladocopium goreaui</name>
    <dbReference type="NCBI Taxonomy" id="2562237"/>
    <lineage>
        <taxon>Eukaryota</taxon>
        <taxon>Sar</taxon>
        <taxon>Alveolata</taxon>
        <taxon>Dinophyceae</taxon>
        <taxon>Suessiales</taxon>
        <taxon>Symbiodiniaceae</taxon>
        <taxon>Cladocopium</taxon>
    </lineage>
</organism>
<keyword evidence="1" id="KW-0677">Repeat</keyword>
<comment type="caution">
    <text evidence="4">The sequence shown here is derived from an EMBL/GenBank/DDBJ whole genome shotgun (WGS) entry which is preliminary data.</text>
</comment>
<feature type="repeat" description="ANK" evidence="3">
    <location>
        <begin position="374"/>
        <end position="406"/>
    </location>
</feature>
<feature type="repeat" description="ANK" evidence="3">
    <location>
        <begin position="341"/>
        <end position="373"/>
    </location>
</feature>
<dbReference type="Pfam" id="PF13637">
    <property type="entry name" value="Ank_4"/>
    <property type="match status" value="1"/>
</dbReference>
<reference evidence="4" key="1">
    <citation type="submission" date="2022-10" db="EMBL/GenBank/DDBJ databases">
        <authorList>
            <person name="Chen Y."/>
            <person name="Dougan E. K."/>
            <person name="Chan C."/>
            <person name="Rhodes N."/>
            <person name="Thang M."/>
        </authorList>
    </citation>
    <scope>NUCLEOTIDE SEQUENCE</scope>
</reference>
<protein>
    <submittedName>
        <fullName evidence="5">Ankyrin-1 (ANK-1) (Ankyrin-R) (Erythrocyte ankyrin)</fullName>
    </submittedName>
</protein>
<keyword evidence="6" id="KW-1185">Reference proteome</keyword>
<dbReference type="PROSITE" id="PS50088">
    <property type="entry name" value="ANK_REPEAT"/>
    <property type="match status" value="9"/>
</dbReference>
<dbReference type="PANTHER" id="PTHR24166">
    <property type="entry name" value="ROLLING PEBBLES, ISOFORM B"/>
    <property type="match status" value="1"/>
</dbReference>
<feature type="repeat" description="ANK" evidence="3">
    <location>
        <begin position="407"/>
        <end position="439"/>
    </location>
</feature>
<dbReference type="InterPro" id="IPR050889">
    <property type="entry name" value="Dendritic_Spine_Reg/Scaffold"/>
</dbReference>
<keyword evidence="2 3" id="KW-0040">ANK repeat</keyword>
<dbReference type="EMBL" id="CAMXCT020001491">
    <property type="protein sequence ID" value="CAL1143949.1"/>
    <property type="molecule type" value="Genomic_DNA"/>
</dbReference>
<dbReference type="PRINTS" id="PR01415">
    <property type="entry name" value="ANKYRIN"/>
</dbReference>
<gene>
    <name evidence="4" type="ORF">C1SCF055_LOCUS17552</name>
</gene>
<dbReference type="Gene3D" id="1.25.40.20">
    <property type="entry name" value="Ankyrin repeat-containing domain"/>
    <property type="match status" value="3"/>
</dbReference>
<evidence type="ECO:0000256" key="2">
    <source>
        <dbReference type="ARBA" id="ARBA00023043"/>
    </source>
</evidence>
<feature type="repeat" description="ANK" evidence="3">
    <location>
        <begin position="308"/>
        <end position="340"/>
    </location>
</feature>
<evidence type="ECO:0000256" key="1">
    <source>
        <dbReference type="ARBA" id="ARBA00022737"/>
    </source>
</evidence>
<feature type="repeat" description="ANK" evidence="3">
    <location>
        <begin position="473"/>
        <end position="495"/>
    </location>
</feature>
<dbReference type="SUPFAM" id="SSF48403">
    <property type="entry name" value="Ankyrin repeat"/>
    <property type="match status" value="1"/>
</dbReference>
<dbReference type="AlphaFoldDB" id="A0A9P1FUZ9"/>
<dbReference type="EMBL" id="CAMXCT010001491">
    <property type="protein sequence ID" value="CAI3990574.1"/>
    <property type="molecule type" value="Genomic_DNA"/>
</dbReference>
<dbReference type="SMART" id="SM00248">
    <property type="entry name" value="ANK"/>
    <property type="match status" value="9"/>
</dbReference>
<name>A0A9P1FUZ9_9DINO</name>
<dbReference type="PANTHER" id="PTHR24166:SF48">
    <property type="entry name" value="PROTEIN VAPYRIN"/>
    <property type="match status" value="1"/>
</dbReference>
<sequence length="650" mass="71881">MFSRFSDILGLFLVEFPFSHLHGRRPAKNPQTWGLVGGQLEHDEWWIYDSQRVSEDLRQRVLRRAALREALEEMGGVPEGSKMPYTPIIFEPLCVQVAADGQAMRLPRQERRWPVPAGLSFLENDPHRSKQLRVENSHTYVFVYLFNDSHRAIMAIGQLRRVASLMPRKTEPKPRRGALRSALSARSAELRMVHLQRPCGDGPRTLLTLDPDLLRTKDDRSFVEIVKEEVRSRMGIPNLRQKLFLSNEALPLHASWADLGKPREIELHIMDYVDSHGAALRQMAEAGKIQQAEACLMLPQEPNSMDRAGETAALKACRRGHMEMMQLLCYADADMNLSNNQGETPLMLAAQHGHQEIVEFLLENDVEKDPSNCWGETPVFKAAERNHHEILRLLLEAKARKEKQNLDGATPLKIAAARGNVQCITLLLRVGASKNKASNDGATPLFVAAQNGHRACVYSLLQAGADRHKATNNGQAPLFAAVQAGHVEVVKLLVEGRRGDKEARYNGATALYVASLKGYVAIVNVLVEGGADLNGATPANETPLFVASLRNQDEVVKVLLRGSADVNKATSDGATPLLVAAQEGHMKAVKLLLEAGADHCLRMSTGETALALAKDEETKELFWTTRTPLRPGLNLRGPNVPNALRMGLAV</sequence>
<proteinExistence type="predicted"/>
<dbReference type="OrthoDB" id="194358at2759"/>
<dbReference type="CDD" id="cd02883">
    <property type="entry name" value="NUDIX_Hydrolase"/>
    <property type="match status" value="1"/>
</dbReference>
<feature type="repeat" description="ANK" evidence="3">
    <location>
        <begin position="506"/>
        <end position="538"/>
    </location>
</feature>
<reference evidence="5 6" key="2">
    <citation type="submission" date="2024-05" db="EMBL/GenBank/DDBJ databases">
        <authorList>
            <person name="Chen Y."/>
            <person name="Shah S."/>
            <person name="Dougan E. K."/>
            <person name="Thang M."/>
            <person name="Chan C."/>
        </authorList>
    </citation>
    <scope>NUCLEOTIDE SEQUENCE [LARGE SCALE GENOMIC DNA]</scope>
</reference>
<dbReference type="Pfam" id="PF12796">
    <property type="entry name" value="Ank_2"/>
    <property type="match status" value="3"/>
</dbReference>